<dbReference type="SMART" id="SM00798">
    <property type="entry name" value="AICARFT_IMPCHas"/>
    <property type="match status" value="1"/>
</dbReference>
<dbReference type="InterPro" id="IPR002695">
    <property type="entry name" value="PurH-like"/>
</dbReference>
<proteinExistence type="predicted"/>
<dbReference type="Proteomes" id="UP000777265">
    <property type="component" value="Unassembled WGS sequence"/>
</dbReference>
<dbReference type="PIRSF" id="PIRSF000414">
    <property type="entry name" value="AICARFT_IMPCHas"/>
    <property type="match status" value="1"/>
</dbReference>
<dbReference type="InterPro" id="IPR024051">
    <property type="entry name" value="AICAR_Tfase_dup_dom_sf"/>
</dbReference>
<dbReference type="InterPro" id="IPR016193">
    <property type="entry name" value="Cytidine_deaminase-like"/>
</dbReference>
<protein>
    <submittedName>
        <fullName evidence="1">IMP cyclohydrolase</fullName>
    </submittedName>
</protein>
<dbReference type="GO" id="GO:0005829">
    <property type="term" value="C:cytosol"/>
    <property type="evidence" value="ECO:0007669"/>
    <property type="project" value="TreeGrafter"/>
</dbReference>
<reference evidence="1" key="2">
    <citation type="submission" date="2020-01" db="EMBL/GenBank/DDBJ databases">
        <authorList>
            <person name="Campanaro S."/>
        </authorList>
    </citation>
    <scope>NUCLEOTIDE SEQUENCE</scope>
    <source>
        <strain evidence="1">AS06rmzACSIP_7</strain>
    </source>
</reference>
<dbReference type="Gene3D" id="3.40.140.20">
    <property type="match status" value="2"/>
</dbReference>
<organism evidence="1 2">
    <name type="scientific">Syntrophorhabdus aromaticivorans</name>
    <dbReference type="NCBI Taxonomy" id="328301"/>
    <lineage>
        <taxon>Bacteria</taxon>
        <taxon>Pseudomonadati</taxon>
        <taxon>Thermodesulfobacteriota</taxon>
        <taxon>Syntrophorhabdia</taxon>
        <taxon>Syntrophorhabdales</taxon>
        <taxon>Syntrophorhabdaceae</taxon>
        <taxon>Syntrophorhabdus</taxon>
    </lineage>
</organism>
<gene>
    <name evidence="1" type="ORF">GXY80_10285</name>
</gene>
<dbReference type="GO" id="GO:0004643">
    <property type="term" value="F:phosphoribosylaminoimidazolecarboxamide formyltransferase activity"/>
    <property type="evidence" value="ECO:0007669"/>
    <property type="project" value="InterPro"/>
</dbReference>
<evidence type="ECO:0000313" key="1">
    <source>
        <dbReference type="EMBL" id="NLW35852.1"/>
    </source>
</evidence>
<name>A0A971S232_9BACT</name>
<comment type="caution">
    <text evidence="1">The sequence shown here is derived from an EMBL/GenBank/DDBJ whole genome shotgun (WGS) entry which is preliminary data.</text>
</comment>
<dbReference type="PANTHER" id="PTHR11692:SF0">
    <property type="entry name" value="BIFUNCTIONAL PURINE BIOSYNTHESIS PROTEIN ATIC"/>
    <property type="match status" value="1"/>
</dbReference>
<dbReference type="AlphaFoldDB" id="A0A971S232"/>
<dbReference type="GO" id="GO:0003937">
    <property type="term" value="F:IMP cyclohydrolase activity"/>
    <property type="evidence" value="ECO:0007669"/>
    <property type="project" value="InterPro"/>
</dbReference>
<accession>A0A971S232</accession>
<sequence length="428" mass="47611">MEDIKGMYKKVVKDKFPDTITIDLGGQALSYKKKVWNIFDADEKCDVERGLRYGDNPDQPSAIYELVNGNIVLGDVRFFDFEGGLVSRISEKDMLQVGKHPGKINLTDVDNGLNILKFLSQKPACVIMKHNTPCGAAYGSTAAEAFEKAFWCDRIAAFGGAVVFTKTVDVETARAMVPYYFEVVCAPDFEGGAIDILKKWKNLRLLQIREIERLQSYKTKRHIDIKSLMDGGLVLQESQPFTIKSTEDLKPAEASYKGQTYRVKRTPTEKEYQDMLFGWYVESGVSSNSALFVKDEATAAIGTGEQDRVGVVEIAVYKAYTKFLDKEVYGKFGVPYAIFKLEAAKGLRKMEDLAELENATREQKAGLIGSVVVSDGFFPFRDGVDAAIKEGATGIIQPGGSERDYEVIEACNEADVAMVFTGQRLFKH</sequence>
<dbReference type="PANTHER" id="PTHR11692">
    <property type="entry name" value="BIFUNCTIONAL PURINE BIOSYNTHESIS PROTEIN PURH"/>
    <property type="match status" value="1"/>
</dbReference>
<dbReference type="SUPFAM" id="SSF53927">
    <property type="entry name" value="Cytidine deaminase-like"/>
    <property type="match status" value="1"/>
</dbReference>
<evidence type="ECO:0000313" key="2">
    <source>
        <dbReference type="Proteomes" id="UP000777265"/>
    </source>
</evidence>
<dbReference type="Pfam" id="PF01808">
    <property type="entry name" value="AICARFT_IMPCHas"/>
    <property type="match status" value="1"/>
</dbReference>
<dbReference type="EMBL" id="JAAYEE010000179">
    <property type="protein sequence ID" value="NLW35852.1"/>
    <property type="molecule type" value="Genomic_DNA"/>
</dbReference>
<reference evidence="1" key="1">
    <citation type="journal article" date="2020" name="Biotechnol. Biofuels">
        <title>New insights from the biogas microbiome by comprehensive genome-resolved metagenomics of nearly 1600 species originating from multiple anaerobic digesters.</title>
        <authorList>
            <person name="Campanaro S."/>
            <person name="Treu L."/>
            <person name="Rodriguez-R L.M."/>
            <person name="Kovalovszki A."/>
            <person name="Ziels R.M."/>
            <person name="Maus I."/>
            <person name="Zhu X."/>
            <person name="Kougias P.G."/>
            <person name="Basile A."/>
            <person name="Luo G."/>
            <person name="Schluter A."/>
            <person name="Konstantinidis K.T."/>
            <person name="Angelidaki I."/>
        </authorList>
    </citation>
    <scope>NUCLEOTIDE SEQUENCE</scope>
    <source>
        <strain evidence="1">AS06rmzACSIP_7</strain>
    </source>
</reference>
<dbReference type="GO" id="GO:0006189">
    <property type="term" value="P:'de novo' IMP biosynthetic process"/>
    <property type="evidence" value="ECO:0007669"/>
    <property type="project" value="TreeGrafter"/>
</dbReference>